<accession>A0A7X0UCV6</accession>
<keyword evidence="3" id="KW-1185">Reference proteome</keyword>
<feature type="transmembrane region" description="Helical" evidence="1">
    <location>
        <begin position="59"/>
        <end position="83"/>
    </location>
</feature>
<sequence length="88" mass="9477">MQPPIERPPTPPARRNPVLRLLGHLAWVVPAGPVLTLLLDPFWSWLETATGWESIGHSGPAGWCFLAVWAGLLALAGLLSLLAHRGKG</sequence>
<protein>
    <submittedName>
        <fullName evidence="2">Uncharacterized protein</fullName>
    </submittedName>
</protein>
<keyword evidence="1" id="KW-1133">Transmembrane helix</keyword>
<organism evidence="2 3">
    <name type="scientific">Acidovorax soli</name>
    <dbReference type="NCBI Taxonomy" id="592050"/>
    <lineage>
        <taxon>Bacteria</taxon>
        <taxon>Pseudomonadati</taxon>
        <taxon>Pseudomonadota</taxon>
        <taxon>Betaproteobacteria</taxon>
        <taxon>Burkholderiales</taxon>
        <taxon>Comamonadaceae</taxon>
        <taxon>Acidovorax</taxon>
    </lineage>
</organism>
<dbReference type="Proteomes" id="UP000575083">
    <property type="component" value="Unassembled WGS sequence"/>
</dbReference>
<dbReference type="EMBL" id="JACHLK010000019">
    <property type="protein sequence ID" value="MBB6563399.1"/>
    <property type="molecule type" value="Genomic_DNA"/>
</dbReference>
<comment type="caution">
    <text evidence="2">The sequence shown here is derived from an EMBL/GenBank/DDBJ whole genome shotgun (WGS) entry which is preliminary data.</text>
</comment>
<evidence type="ECO:0000313" key="3">
    <source>
        <dbReference type="Proteomes" id="UP000575083"/>
    </source>
</evidence>
<dbReference type="RefSeq" id="WP_184864394.1">
    <property type="nucleotide sequence ID" value="NZ_JACHLK010000019.1"/>
</dbReference>
<keyword evidence="1" id="KW-0812">Transmembrane</keyword>
<reference evidence="2 3" key="1">
    <citation type="submission" date="2020-08" db="EMBL/GenBank/DDBJ databases">
        <title>Functional genomics of gut bacteria from endangered species of beetles.</title>
        <authorList>
            <person name="Carlos-Shanley C."/>
        </authorList>
    </citation>
    <scope>NUCLEOTIDE SEQUENCE [LARGE SCALE GENOMIC DNA]</scope>
    <source>
        <strain evidence="2 3">S00198</strain>
    </source>
</reference>
<evidence type="ECO:0000256" key="1">
    <source>
        <dbReference type="SAM" id="Phobius"/>
    </source>
</evidence>
<keyword evidence="1" id="KW-0472">Membrane</keyword>
<gene>
    <name evidence="2" type="ORF">HNP48_006119</name>
</gene>
<proteinExistence type="predicted"/>
<feature type="transmembrane region" description="Helical" evidence="1">
    <location>
        <begin position="21"/>
        <end position="39"/>
    </location>
</feature>
<name>A0A7X0UCV6_9BURK</name>
<dbReference type="AlphaFoldDB" id="A0A7X0UCV6"/>
<evidence type="ECO:0000313" key="2">
    <source>
        <dbReference type="EMBL" id="MBB6563399.1"/>
    </source>
</evidence>